<evidence type="ECO:0000313" key="3">
    <source>
        <dbReference type="Proteomes" id="UP000636479"/>
    </source>
</evidence>
<name>A0A8H6TCX7_9AGAR</name>
<dbReference type="GO" id="GO:0006281">
    <property type="term" value="P:DNA repair"/>
    <property type="evidence" value="ECO:0007669"/>
    <property type="project" value="TreeGrafter"/>
</dbReference>
<dbReference type="GO" id="GO:0071479">
    <property type="term" value="P:cellular response to ionizing radiation"/>
    <property type="evidence" value="ECO:0007669"/>
    <property type="project" value="TreeGrafter"/>
</dbReference>
<dbReference type="RefSeq" id="XP_037225421.1">
    <property type="nucleotide sequence ID" value="XM_037357511.1"/>
</dbReference>
<comment type="caution">
    <text evidence="2">The sequence shown here is derived from an EMBL/GenBank/DDBJ whole genome shotgun (WGS) entry which is preliminary data.</text>
</comment>
<dbReference type="OrthoDB" id="60092at2759"/>
<dbReference type="InterPro" id="IPR007268">
    <property type="entry name" value="Rad9/Ddc1"/>
</dbReference>
<dbReference type="Proteomes" id="UP000636479">
    <property type="component" value="Unassembled WGS sequence"/>
</dbReference>
<dbReference type="SUPFAM" id="SSF55979">
    <property type="entry name" value="DNA clamp"/>
    <property type="match status" value="1"/>
</dbReference>
<accession>A0A8H6TCX7</accession>
<dbReference type="AlphaFoldDB" id="A0A8H6TCX7"/>
<dbReference type="GeneID" id="59340027"/>
<proteinExistence type="predicted"/>
<dbReference type="GO" id="GO:0000076">
    <property type="term" value="P:DNA replication checkpoint signaling"/>
    <property type="evidence" value="ECO:0007669"/>
    <property type="project" value="TreeGrafter"/>
</dbReference>
<dbReference type="PANTHER" id="PTHR15237:SF0">
    <property type="entry name" value="CELL CYCLE CHECKPOINT CONTROL PROTEIN"/>
    <property type="match status" value="1"/>
</dbReference>
<gene>
    <name evidence="2" type="ORF">MIND_00054500</name>
</gene>
<dbReference type="InterPro" id="IPR046938">
    <property type="entry name" value="DNA_clamp_sf"/>
</dbReference>
<dbReference type="EMBL" id="JACAZF010000001">
    <property type="protein sequence ID" value="KAF7315398.1"/>
    <property type="molecule type" value="Genomic_DNA"/>
</dbReference>
<dbReference type="Pfam" id="PF04139">
    <property type="entry name" value="Rad9"/>
    <property type="match status" value="1"/>
</dbReference>
<evidence type="ECO:0000256" key="1">
    <source>
        <dbReference type="SAM" id="MobiDB-lite"/>
    </source>
</evidence>
<keyword evidence="3" id="KW-1185">Reference proteome</keyword>
<evidence type="ECO:0008006" key="4">
    <source>
        <dbReference type="Google" id="ProtNLM"/>
    </source>
</evidence>
<protein>
    <recommendedName>
        <fullName evidence="4">Cell cycle checkpoint control protein RAD9A</fullName>
    </recommendedName>
</protein>
<feature type="compositionally biased region" description="Basic and acidic residues" evidence="1">
    <location>
        <begin position="472"/>
        <end position="484"/>
    </location>
</feature>
<dbReference type="GO" id="GO:0030896">
    <property type="term" value="C:checkpoint clamp complex"/>
    <property type="evidence" value="ECO:0007669"/>
    <property type="project" value="InterPro"/>
</dbReference>
<feature type="region of interest" description="Disordered" evidence="1">
    <location>
        <begin position="444"/>
        <end position="484"/>
    </location>
</feature>
<feature type="compositionally biased region" description="Basic and acidic residues" evidence="1">
    <location>
        <begin position="328"/>
        <end position="338"/>
    </location>
</feature>
<reference evidence="2" key="1">
    <citation type="submission" date="2020-05" db="EMBL/GenBank/DDBJ databases">
        <title>Mycena genomes resolve the evolution of fungal bioluminescence.</title>
        <authorList>
            <person name="Tsai I.J."/>
        </authorList>
    </citation>
    <scope>NUCLEOTIDE SEQUENCE</scope>
    <source>
        <strain evidence="2">171206Taipei</strain>
    </source>
</reference>
<dbReference type="Gene3D" id="3.70.10.10">
    <property type="match status" value="1"/>
</dbReference>
<dbReference type="PANTHER" id="PTHR15237">
    <property type="entry name" value="DNA REPAIR PROTEIN RAD9"/>
    <property type="match status" value="1"/>
</dbReference>
<organism evidence="2 3">
    <name type="scientific">Mycena indigotica</name>
    <dbReference type="NCBI Taxonomy" id="2126181"/>
    <lineage>
        <taxon>Eukaryota</taxon>
        <taxon>Fungi</taxon>
        <taxon>Dikarya</taxon>
        <taxon>Basidiomycota</taxon>
        <taxon>Agaricomycotina</taxon>
        <taxon>Agaricomycetes</taxon>
        <taxon>Agaricomycetidae</taxon>
        <taxon>Agaricales</taxon>
        <taxon>Marasmiineae</taxon>
        <taxon>Mycenaceae</taxon>
        <taxon>Mycena</taxon>
    </lineage>
</organism>
<dbReference type="GO" id="GO:0031573">
    <property type="term" value="P:mitotic intra-S DNA damage checkpoint signaling"/>
    <property type="evidence" value="ECO:0007669"/>
    <property type="project" value="TreeGrafter"/>
</dbReference>
<sequence length="484" mass="53287">MQATLDASGLKPFTRALACLSRYGDDLAIYATRDALSLSTTNSSKSAYSRFKYTRQFFSKYSVGEPDAWSRDAEDEFAVTGQLLTKSLLSILRQRTTEKSVERCELSIVEGTAGSDARVDDDRDGLESRLIVRLHCKHGELATAVKTFIAHVPTGVIKTHRLLLLSLTSFLAPGVPDTDNESHLAVGPRALKDMIEHFPVPKGTRSDPQLIWNFGEAEVEVKSYESSLETRGRLELSTELKISAEEFDLYDIYVAPITIAFHLREFNATIAFAESMSLPLGLRFTDPAAPLFIDVEGDNSETLFVISTSQVPGAPAPTQASINSRKRNREETPRESTRMRKSMKAVQRSDAASVAHSEADRASRSQSTTRTALSASMPPPPPPQPSFGNRDGDIDMDEPSVVEREPLFLPASSQMSQAELEVLKETGLGIENMSAAELDMMLGEDDLDTSSIQGSPEPPDRPEMEFAATQSSDDRSRFHPLFED</sequence>
<feature type="region of interest" description="Disordered" evidence="1">
    <location>
        <begin position="307"/>
        <end position="397"/>
    </location>
</feature>
<feature type="compositionally biased region" description="Polar residues" evidence="1">
    <location>
        <begin position="364"/>
        <end position="374"/>
    </location>
</feature>
<evidence type="ECO:0000313" key="2">
    <source>
        <dbReference type="EMBL" id="KAF7315398.1"/>
    </source>
</evidence>